<comment type="similarity">
    <text evidence="1 2">Belongs to the small heat shock protein (HSP20) family.</text>
</comment>
<dbReference type="CDD" id="cd06464">
    <property type="entry name" value="ACD_sHsps-like"/>
    <property type="match status" value="1"/>
</dbReference>
<reference evidence="6" key="1">
    <citation type="submission" date="2016-10" db="EMBL/GenBank/DDBJ databases">
        <authorList>
            <person name="Varghese N."/>
            <person name="Submissions S."/>
        </authorList>
    </citation>
    <scope>NUCLEOTIDE SEQUENCE [LARGE SCALE GENOMIC DNA]</scope>
    <source>
        <strain evidence="6">DSM 22017</strain>
    </source>
</reference>
<dbReference type="InterPro" id="IPR031107">
    <property type="entry name" value="Small_HSP"/>
</dbReference>
<gene>
    <name evidence="5" type="ORF">SAMN04489844_2544</name>
</gene>
<organism evidence="5 6">
    <name type="scientific">Nocardioides exalbidus</name>
    <dbReference type="NCBI Taxonomy" id="402596"/>
    <lineage>
        <taxon>Bacteria</taxon>
        <taxon>Bacillati</taxon>
        <taxon>Actinomycetota</taxon>
        <taxon>Actinomycetes</taxon>
        <taxon>Propionibacteriales</taxon>
        <taxon>Nocardioidaceae</taxon>
        <taxon>Nocardioides</taxon>
    </lineage>
</organism>
<dbReference type="PROSITE" id="PS01031">
    <property type="entry name" value="SHSP"/>
    <property type="match status" value="1"/>
</dbReference>
<dbReference type="AlphaFoldDB" id="A0A1H4TKM0"/>
<feature type="compositionally biased region" description="Basic residues" evidence="3">
    <location>
        <begin position="153"/>
        <end position="165"/>
    </location>
</feature>
<keyword evidence="6" id="KW-1185">Reference proteome</keyword>
<dbReference type="Pfam" id="PF00011">
    <property type="entry name" value="HSP20"/>
    <property type="match status" value="1"/>
</dbReference>
<feature type="domain" description="SHSP" evidence="4">
    <location>
        <begin position="39"/>
        <end position="153"/>
    </location>
</feature>
<feature type="region of interest" description="Disordered" evidence="3">
    <location>
        <begin position="140"/>
        <end position="165"/>
    </location>
</feature>
<evidence type="ECO:0000256" key="1">
    <source>
        <dbReference type="PROSITE-ProRule" id="PRU00285"/>
    </source>
</evidence>
<proteinExistence type="inferred from homology"/>
<accession>A0A1H4TKM0</accession>
<dbReference type="InterPro" id="IPR002068">
    <property type="entry name" value="A-crystallin/Hsp20_dom"/>
</dbReference>
<evidence type="ECO:0000256" key="3">
    <source>
        <dbReference type="SAM" id="MobiDB-lite"/>
    </source>
</evidence>
<dbReference type="OrthoDB" id="5242916at2"/>
<name>A0A1H4TKM0_9ACTN</name>
<dbReference type="SUPFAM" id="SSF49764">
    <property type="entry name" value="HSP20-like chaperones"/>
    <property type="match status" value="1"/>
</dbReference>
<dbReference type="STRING" id="402596.SAMN04489844_2544"/>
<dbReference type="Gene3D" id="2.60.40.790">
    <property type="match status" value="1"/>
</dbReference>
<dbReference type="Proteomes" id="UP000198742">
    <property type="component" value="Unassembled WGS sequence"/>
</dbReference>
<evidence type="ECO:0000313" key="5">
    <source>
        <dbReference type="EMBL" id="SEC56995.1"/>
    </source>
</evidence>
<evidence type="ECO:0000313" key="6">
    <source>
        <dbReference type="Proteomes" id="UP000198742"/>
    </source>
</evidence>
<evidence type="ECO:0000259" key="4">
    <source>
        <dbReference type="PROSITE" id="PS01031"/>
    </source>
</evidence>
<dbReference type="PANTHER" id="PTHR11527">
    <property type="entry name" value="HEAT-SHOCK PROTEIN 20 FAMILY MEMBER"/>
    <property type="match status" value="1"/>
</dbReference>
<sequence>MPDRRNPFEGVTDFVSELSRLRTLGVHGSLETAEAAERTHASAWVPSTDILARGDDLLIRIELAGVDPEDVDLRFSHGVLTVSGARHAEDDGEDGATFLVRERYYGEFRRAITLPENTTSDDIEAAFEDGLVTVTVTGAAAESESSRIEVAHRGRKTRARRKPTS</sequence>
<evidence type="ECO:0000256" key="2">
    <source>
        <dbReference type="RuleBase" id="RU003616"/>
    </source>
</evidence>
<dbReference type="RefSeq" id="WP_090969435.1">
    <property type="nucleotide sequence ID" value="NZ_FNRT01000002.1"/>
</dbReference>
<dbReference type="EMBL" id="FNRT01000002">
    <property type="protein sequence ID" value="SEC56995.1"/>
    <property type="molecule type" value="Genomic_DNA"/>
</dbReference>
<protein>
    <submittedName>
        <fullName evidence="5">HSP20 family protein</fullName>
    </submittedName>
</protein>
<dbReference type="InterPro" id="IPR008978">
    <property type="entry name" value="HSP20-like_chaperone"/>
</dbReference>